<sequence length="267" mass="30013">MRCSAFFSAVFTLLYLLAACGAVGSEPVPRYGFEIVEKIRFDRTIFTQGLEFDGPDRLIVSSGGYGESFIRIYAFPEMDIVEERKLDDRYFAEGITVVNQRLFQLTWQSGDMLVYDAKTLTPLASGRIPTQGWGLTHDGHHVWFSDGSDRLMHFDSQTGSKLDVINVTLDGKPLNYINELEWVGPEIWANVLTSDSVFRINPNSGQVTGVIDLTGLLDPEDRLSDTNVLNGIALHPKDHSIWVTGKRWPWLFRVQLKALEIDAPGPM</sequence>
<dbReference type="SUPFAM" id="SSF50969">
    <property type="entry name" value="YVTN repeat-like/Quinoprotein amine dehydrogenase"/>
    <property type="match status" value="1"/>
</dbReference>
<dbReference type="PROSITE" id="PS51257">
    <property type="entry name" value="PROKAR_LIPOPROTEIN"/>
    <property type="match status" value="1"/>
</dbReference>
<dbReference type="EMBL" id="DS999411">
    <property type="protein sequence ID" value="EED34914.1"/>
    <property type="molecule type" value="Genomic_DNA"/>
</dbReference>
<dbReference type="AlphaFoldDB" id="B8KXL3"/>
<dbReference type="RefSeq" id="WP_009019661.1">
    <property type="nucleotide sequence ID" value="NZ_DS999411.1"/>
</dbReference>
<feature type="chain" id="PRO_5002876619" evidence="1">
    <location>
        <begin position="19"/>
        <end position="267"/>
    </location>
</feature>
<dbReference type="InterPro" id="IPR007788">
    <property type="entry name" value="QCT"/>
</dbReference>
<accession>B8KXL3</accession>
<dbReference type="PANTHER" id="PTHR31270">
    <property type="entry name" value="GLUTAMINYL-PEPTIDE CYCLOTRANSFERASE"/>
    <property type="match status" value="1"/>
</dbReference>
<feature type="signal peptide" evidence="1">
    <location>
        <begin position="1"/>
        <end position="18"/>
    </location>
</feature>
<proteinExistence type="predicted"/>
<name>B8KXL3_9GAMM</name>
<keyword evidence="2" id="KW-0808">Transferase</keyword>
<organism evidence="2 3">
    <name type="scientific">Luminiphilus syltensis NOR5-1B</name>
    <dbReference type="NCBI Taxonomy" id="565045"/>
    <lineage>
        <taxon>Bacteria</taxon>
        <taxon>Pseudomonadati</taxon>
        <taxon>Pseudomonadota</taxon>
        <taxon>Gammaproteobacteria</taxon>
        <taxon>Cellvibrionales</taxon>
        <taxon>Halieaceae</taxon>
        <taxon>Luminiphilus</taxon>
    </lineage>
</organism>
<dbReference type="STRING" id="565045.NOR51B_854"/>
<gene>
    <name evidence="2" type="ORF">NOR51B_854</name>
</gene>
<protein>
    <submittedName>
        <fullName evidence="2">Glutamine cyclotransferase</fullName>
    </submittedName>
</protein>
<dbReference type="HOGENOM" id="CLU_060272_2_2_6"/>
<keyword evidence="1" id="KW-0732">Signal</keyword>
<dbReference type="GO" id="GO:0016603">
    <property type="term" value="F:glutaminyl-peptide cyclotransferase activity"/>
    <property type="evidence" value="ECO:0007669"/>
    <property type="project" value="InterPro"/>
</dbReference>
<dbReference type="Proteomes" id="UP000004699">
    <property type="component" value="Unassembled WGS sequence"/>
</dbReference>
<dbReference type="InterPro" id="IPR011044">
    <property type="entry name" value="Quino_amine_DH_bsu"/>
</dbReference>
<evidence type="ECO:0000313" key="3">
    <source>
        <dbReference type="Proteomes" id="UP000004699"/>
    </source>
</evidence>
<keyword evidence="3" id="KW-1185">Reference proteome</keyword>
<dbReference type="eggNOG" id="COG3823">
    <property type="taxonomic scope" value="Bacteria"/>
</dbReference>
<dbReference type="OrthoDB" id="9783700at2"/>
<evidence type="ECO:0000256" key="1">
    <source>
        <dbReference type="SAM" id="SignalP"/>
    </source>
</evidence>
<evidence type="ECO:0000313" key="2">
    <source>
        <dbReference type="EMBL" id="EED34914.1"/>
    </source>
</evidence>
<reference evidence="3" key="1">
    <citation type="journal article" date="2013" name="BMC Microbiol.">
        <title>Taxonomy and evolution of bacteriochlorophyll a-containing members of the OM60/NOR5 clade of marine gammaproteobacteria: description of Luminiphilus syltensis gen. nov., sp. nov., reclassification of Haliea rubra as Pseudohaliea rubra gen. nov., comb. nov., and emendation of Chromatocurvus halotolerans.</title>
        <authorList>
            <person name="Spring S."/>
            <person name="Riedel T."/>
            <person name="Sproer C."/>
            <person name="Yan S."/>
            <person name="Harder J."/>
            <person name="Fuchs B.M."/>
        </authorList>
    </citation>
    <scope>NUCLEOTIDE SEQUENCE [LARGE SCALE GENOMIC DNA]</scope>
    <source>
        <strain evidence="3">NOR51-B</strain>
    </source>
</reference>
<dbReference type="PANTHER" id="PTHR31270:SF1">
    <property type="entry name" value="GLUTAMINYL-PEPTIDE CYCLOTRANSFERASE"/>
    <property type="match status" value="1"/>
</dbReference>
<dbReference type="Pfam" id="PF05096">
    <property type="entry name" value="Glu_cyclase_2"/>
    <property type="match status" value="1"/>
</dbReference>